<feature type="domain" description="DUF1559" evidence="3">
    <location>
        <begin position="57"/>
        <end position="118"/>
    </location>
</feature>
<gene>
    <name evidence="4" type="ORF">AVDCRST_MAG63-336</name>
</gene>
<accession>A0A6J4HB92</accession>
<evidence type="ECO:0000259" key="3">
    <source>
        <dbReference type="Pfam" id="PF07596"/>
    </source>
</evidence>
<feature type="transmembrane region" description="Helical" evidence="2">
    <location>
        <begin position="34"/>
        <end position="56"/>
    </location>
</feature>
<dbReference type="PANTHER" id="PTHR30093:SF2">
    <property type="entry name" value="TYPE II SECRETION SYSTEM PROTEIN H"/>
    <property type="match status" value="1"/>
</dbReference>
<sequence>MRITFTTPSRRPRPGTRPGMAAFPSGERRRGFTLIELLVVIAIIAILAAILFPVFAQAREKARQASCASNLKQIGLGLLQYTQDYDEAITQSFYGSPGDSDAGGNYKWMDAVYPYVKNEQVFTCPSDGASNARYVYHRNLSAGQTSINYGSYGLNGAYGASGDSQTPPRSSGSPTNRYLVSLAQVEAPAATVWVTDNNNAPSPANPGGSQGFFWLSASSHPVITSTRPRQLQNIVERHTEMTNVLFCDGHVKALKLERLTEAHGVGSPPVPVWHLFTIEDD</sequence>
<dbReference type="PROSITE" id="PS00409">
    <property type="entry name" value="PROKAR_NTER_METHYL"/>
    <property type="match status" value="1"/>
</dbReference>
<dbReference type="NCBIfam" id="TIGR02532">
    <property type="entry name" value="IV_pilin_GFxxxE"/>
    <property type="match status" value="1"/>
</dbReference>
<dbReference type="SUPFAM" id="SSF54523">
    <property type="entry name" value="Pili subunits"/>
    <property type="match status" value="1"/>
</dbReference>
<dbReference type="Gene3D" id="3.30.700.10">
    <property type="entry name" value="Glycoprotein, Type 4 Pilin"/>
    <property type="match status" value="1"/>
</dbReference>
<evidence type="ECO:0000256" key="1">
    <source>
        <dbReference type="SAM" id="MobiDB-lite"/>
    </source>
</evidence>
<dbReference type="InterPro" id="IPR011453">
    <property type="entry name" value="DUF1559"/>
</dbReference>
<dbReference type="AlphaFoldDB" id="A0A6J4HB92"/>
<dbReference type="PANTHER" id="PTHR30093">
    <property type="entry name" value="GENERAL SECRETION PATHWAY PROTEIN G"/>
    <property type="match status" value="1"/>
</dbReference>
<keyword evidence="2" id="KW-0472">Membrane</keyword>
<evidence type="ECO:0000313" key="4">
    <source>
        <dbReference type="EMBL" id="CAA9218595.1"/>
    </source>
</evidence>
<proteinExistence type="predicted"/>
<dbReference type="InterPro" id="IPR012902">
    <property type="entry name" value="N_methyl_site"/>
</dbReference>
<dbReference type="Pfam" id="PF07963">
    <property type="entry name" value="N_methyl"/>
    <property type="match status" value="1"/>
</dbReference>
<reference evidence="4" key="1">
    <citation type="submission" date="2020-02" db="EMBL/GenBank/DDBJ databases">
        <authorList>
            <person name="Meier V. D."/>
        </authorList>
    </citation>
    <scope>NUCLEOTIDE SEQUENCE</scope>
    <source>
        <strain evidence="4">AVDCRST_MAG63</strain>
    </source>
</reference>
<dbReference type="Pfam" id="PF07596">
    <property type="entry name" value="SBP_bac_10"/>
    <property type="match status" value="1"/>
</dbReference>
<dbReference type="InterPro" id="IPR045584">
    <property type="entry name" value="Pilin-like"/>
</dbReference>
<feature type="region of interest" description="Disordered" evidence="1">
    <location>
        <begin position="1"/>
        <end position="24"/>
    </location>
</feature>
<evidence type="ECO:0000256" key="2">
    <source>
        <dbReference type="SAM" id="Phobius"/>
    </source>
</evidence>
<organism evidence="4">
    <name type="scientific">uncultured Armatimonadetes bacterium</name>
    <dbReference type="NCBI Taxonomy" id="157466"/>
    <lineage>
        <taxon>Bacteria</taxon>
        <taxon>Bacillati</taxon>
        <taxon>Armatimonadota</taxon>
        <taxon>environmental samples</taxon>
    </lineage>
</organism>
<dbReference type="EMBL" id="CADCTO010000047">
    <property type="protein sequence ID" value="CAA9218595.1"/>
    <property type="molecule type" value="Genomic_DNA"/>
</dbReference>
<name>A0A6J4HB92_9BACT</name>
<keyword evidence="2" id="KW-1133">Transmembrane helix</keyword>
<keyword evidence="2" id="KW-0812">Transmembrane</keyword>
<protein>
    <recommendedName>
        <fullName evidence="3">DUF1559 domain-containing protein</fullName>
    </recommendedName>
</protein>